<organism evidence="1">
    <name type="scientific">termite gut metagenome</name>
    <dbReference type="NCBI Taxonomy" id="433724"/>
    <lineage>
        <taxon>unclassified sequences</taxon>
        <taxon>metagenomes</taxon>
        <taxon>organismal metagenomes</taxon>
    </lineage>
</organism>
<evidence type="ECO:0000313" key="1">
    <source>
        <dbReference type="EMBL" id="KAA6336861.1"/>
    </source>
</evidence>
<dbReference type="Pfam" id="PF14100">
    <property type="entry name" value="DUF6807"/>
    <property type="match status" value="1"/>
</dbReference>
<accession>A0A5J4RVD1</accession>
<gene>
    <name evidence="1" type="ORF">EZS27_015017</name>
</gene>
<dbReference type="PROSITE" id="PS51257">
    <property type="entry name" value="PROKAR_LIPOPROTEIN"/>
    <property type="match status" value="1"/>
</dbReference>
<comment type="caution">
    <text evidence="1">The sequence shown here is derived from an EMBL/GenBank/DDBJ whole genome shotgun (WGS) entry which is preliminary data.</text>
</comment>
<name>A0A5J4RVD1_9ZZZZ</name>
<reference evidence="1" key="1">
    <citation type="submission" date="2019-03" db="EMBL/GenBank/DDBJ databases">
        <title>Single cell metagenomics reveals metabolic interactions within the superorganism composed of flagellate Streblomastix strix and complex community of Bacteroidetes bacteria on its surface.</title>
        <authorList>
            <person name="Treitli S.C."/>
            <person name="Kolisko M."/>
            <person name="Husnik F."/>
            <person name="Keeling P."/>
            <person name="Hampl V."/>
        </authorList>
    </citation>
    <scope>NUCLEOTIDE SEQUENCE</scope>
    <source>
        <strain evidence="1">STM</strain>
    </source>
</reference>
<proteinExistence type="predicted"/>
<dbReference type="InterPro" id="IPR029475">
    <property type="entry name" value="DUF6807"/>
</dbReference>
<dbReference type="AlphaFoldDB" id="A0A5J4RVD1"/>
<sequence>MKKLFILFTVCAGIFVSCVDKEISITVQAGDYDRVDCVVSADVSKLNPNESTSITLYEQTNGEKKEVASQLALEKGEKPVLYWILTGETTAGATRTFIAERTDKKQESQSVMDVEDTQKALILKKDGKPVLQYYYAHLNPPEGVDPSYGRSGFIHPAYSPAGNILTNIQPVDHRHHFGIWNPWTHVIYDDKLYDLWNIGDKTGTVRARSIENIYKGPIFAGYTANLDHYIFKPEEEVIINEYWKVKTWNVGDGFLWDFESHLLPSTSLPVLLQAYRYAGLGYRATEEWTKENCEMFTSEGKTRQEIDGTTARWIYITGATATGRSGLLFLGHPDNYNYPEPLRIWNENANGGRGDAFINFAPTKNKDWELSPGGHYILKYRLLAYEGEMTTDWANRLWNDFAYPLVVTVK</sequence>
<evidence type="ECO:0008006" key="2">
    <source>
        <dbReference type="Google" id="ProtNLM"/>
    </source>
</evidence>
<dbReference type="EMBL" id="SNRY01000753">
    <property type="protein sequence ID" value="KAA6336861.1"/>
    <property type="molecule type" value="Genomic_DNA"/>
</dbReference>
<protein>
    <recommendedName>
        <fullName evidence="2">DUF4861 domain-containing protein</fullName>
    </recommendedName>
</protein>